<keyword evidence="1" id="KW-0812">Transmembrane</keyword>
<dbReference type="AlphaFoldDB" id="A0A0R3D8P7"/>
<reference evidence="2 3" key="1">
    <citation type="submission" date="2015-09" db="EMBL/GenBank/DDBJ databases">
        <title>Draft Genome Sequence of Bradyrhizobium manausense Strain BR 3351T, a Novel Symbiotic Nitrogen-Fixing Alphaproteobacterium Isolated from Brazilian Amazon Rain Forest.</title>
        <authorList>
            <person name="De Araujo J.L."/>
            <person name="Zilli J.E."/>
        </authorList>
    </citation>
    <scope>NUCLEOTIDE SEQUENCE [LARGE SCALE GENOMIC DNA]</scope>
    <source>
        <strain evidence="2 3">BR3351</strain>
    </source>
</reference>
<accession>A0A0R3D8P7</accession>
<feature type="transmembrane region" description="Helical" evidence="1">
    <location>
        <begin position="165"/>
        <end position="187"/>
    </location>
</feature>
<dbReference type="Proteomes" id="UP000051936">
    <property type="component" value="Unassembled WGS sequence"/>
</dbReference>
<gene>
    <name evidence="2" type="ORF">AOQ71_26735</name>
</gene>
<dbReference type="OrthoDB" id="9814116at2"/>
<dbReference type="EMBL" id="LJYG01000102">
    <property type="protein sequence ID" value="KRQ06199.1"/>
    <property type="molecule type" value="Genomic_DNA"/>
</dbReference>
<feature type="transmembrane region" description="Helical" evidence="1">
    <location>
        <begin position="227"/>
        <end position="249"/>
    </location>
</feature>
<sequence length="254" mass="28107">MECPFCAETIKDEAIACKHCSRDLRVVRPTLLEIDDIVAELDRLRRDLDRVNVRLERYKNPLRYYGTHAVLYVVIPSVLLTLAHVLITITFNLSPIPLRIASIVIPLLFGFAAYPLHRVSTWGAFVLALLLASVSIQAMLTVTGFHDDVPILPTVWVEWREVFEYGASILLAFVSGNILGVVIFQVLPRVLGQGGKPNAFAFRMARLLGQHVGEEQLRRRARLIQDLMQTIGPLAGVAATAVGSIYAGLKGLLG</sequence>
<keyword evidence="1" id="KW-1133">Transmembrane helix</keyword>
<comment type="caution">
    <text evidence="2">The sequence shown here is derived from an EMBL/GenBank/DDBJ whole genome shotgun (WGS) entry which is preliminary data.</text>
</comment>
<protein>
    <submittedName>
        <fullName evidence="2">Uncharacterized protein</fullName>
    </submittedName>
</protein>
<dbReference type="STRING" id="989370.AOQ71_26735"/>
<name>A0A0R3D8P7_9BRAD</name>
<dbReference type="RefSeq" id="WP_057753053.1">
    <property type="nucleotide sequence ID" value="NZ_LJYG01000102.1"/>
</dbReference>
<feature type="transmembrane region" description="Helical" evidence="1">
    <location>
        <begin position="123"/>
        <end position="145"/>
    </location>
</feature>
<proteinExistence type="predicted"/>
<feature type="transmembrane region" description="Helical" evidence="1">
    <location>
        <begin position="96"/>
        <end position="116"/>
    </location>
</feature>
<evidence type="ECO:0000256" key="1">
    <source>
        <dbReference type="SAM" id="Phobius"/>
    </source>
</evidence>
<keyword evidence="1" id="KW-0472">Membrane</keyword>
<feature type="transmembrane region" description="Helical" evidence="1">
    <location>
        <begin position="69"/>
        <end position="90"/>
    </location>
</feature>
<organism evidence="2 3">
    <name type="scientific">Bradyrhizobium manausense</name>
    <dbReference type="NCBI Taxonomy" id="989370"/>
    <lineage>
        <taxon>Bacteria</taxon>
        <taxon>Pseudomonadati</taxon>
        <taxon>Pseudomonadota</taxon>
        <taxon>Alphaproteobacteria</taxon>
        <taxon>Hyphomicrobiales</taxon>
        <taxon>Nitrobacteraceae</taxon>
        <taxon>Bradyrhizobium</taxon>
    </lineage>
</organism>
<keyword evidence="3" id="KW-1185">Reference proteome</keyword>
<evidence type="ECO:0000313" key="3">
    <source>
        <dbReference type="Proteomes" id="UP000051936"/>
    </source>
</evidence>
<evidence type="ECO:0000313" key="2">
    <source>
        <dbReference type="EMBL" id="KRQ06199.1"/>
    </source>
</evidence>